<evidence type="ECO:0000313" key="2">
    <source>
        <dbReference type="Proteomes" id="UP001326199"/>
    </source>
</evidence>
<name>A0ABR0H8F0_9PEZI</name>
<dbReference type="RefSeq" id="XP_062764150.1">
    <property type="nucleotide sequence ID" value="XM_062912926.1"/>
</dbReference>
<protein>
    <recommendedName>
        <fullName evidence="3">Phytanoyl-CoA dioxygenase</fullName>
    </recommendedName>
</protein>
<dbReference type="GeneID" id="87933269"/>
<keyword evidence="2" id="KW-1185">Reference proteome</keyword>
<accession>A0ABR0H8F0</accession>
<dbReference type="EMBL" id="JAFFHB010000007">
    <property type="protein sequence ID" value="KAK4664184.1"/>
    <property type="molecule type" value="Genomic_DNA"/>
</dbReference>
<dbReference type="Proteomes" id="UP001326199">
    <property type="component" value="Unassembled WGS sequence"/>
</dbReference>
<comment type="caution">
    <text evidence="1">The sequence shown here is derived from an EMBL/GenBank/DDBJ whole genome shotgun (WGS) entry which is preliminary data.</text>
</comment>
<sequence length="259" mass="29095">MVARLASDLPNVKEFPASANPDDIVQALIRNVIPQETLDVIEKDVRPFIEADKPWKGDFFSPKTRRVYGLAGKSPTFFKSVVANPLYQAVCSKMLTAEYKSWLGQKLETSISRPQLNNTIVFSINPGARAQELHHDGMIQHNVLMAITADQYKIGRDTGIGWFVAGNKTTKANGATRWSLLGEELAFFAEMNPGDGFAMLTSCFHEGSANTTRDEERLIYSCFMTKGYLRQEENQYLASSLEKICEYYDADLQKLIGYQ</sequence>
<proteinExistence type="predicted"/>
<evidence type="ECO:0000313" key="1">
    <source>
        <dbReference type="EMBL" id="KAK4664184.1"/>
    </source>
</evidence>
<dbReference type="Gene3D" id="2.60.120.620">
    <property type="entry name" value="q2cbj1_9rhob like domain"/>
    <property type="match status" value="1"/>
</dbReference>
<dbReference type="SUPFAM" id="SSF51197">
    <property type="entry name" value="Clavaminate synthase-like"/>
    <property type="match status" value="1"/>
</dbReference>
<reference evidence="1 2" key="1">
    <citation type="journal article" date="2023" name="bioRxiv">
        <title>High-quality genome assemblies of four members of thePodospora anserinaspecies complex.</title>
        <authorList>
            <person name="Ament-Velasquez S.L."/>
            <person name="Vogan A.A."/>
            <person name="Wallerman O."/>
            <person name="Hartmann F."/>
            <person name="Gautier V."/>
            <person name="Silar P."/>
            <person name="Giraud T."/>
            <person name="Johannesson H."/>
        </authorList>
    </citation>
    <scope>NUCLEOTIDE SEQUENCE [LARGE SCALE GENOMIC DNA]</scope>
    <source>
        <strain evidence="1 2">CBS 411.78</strain>
    </source>
</reference>
<gene>
    <name evidence="1" type="ORF">QC763_503360</name>
</gene>
<organism evidence="1 2">
    <name type="scientific">Podospora pseudopauciseta</name>
    <dbReference type="NCBI Taxonomy" id="2093780"/>
    <lineage>
        <taxon>Eukaryota</taxon>
        <taxon>Fungi</taxon>
        <taxon>Dikarya</taxon>
        <taxon>Ascomycota</taxon>
        <taxon>Pezizomycotina</taxon>
        <taxon>Sordariomycetes</taxon>
        <taxon>Sordariomycetidae</taxon>
        <taxon>Sordariales</taxon>
        <taxon>Podosporaceae</taxon>
        <taxon>Podospora</taxon>
    </lineage>
</organism>
<evidence type="ECO:0008006" key="3">
    <source>
        <dbReference type="Google" id="ProtNLM"/>
    </source>
</evidence>